<feature type="domain" description="Acyl-CoA thioesterase 2 C-terminal" evidence="3">
    <location>
        <begin position="180"/>
        <end position="289"/>
    </location>
</feature>
<protein>
    <submittedName>
        <fullName evidence="5">Acyl-CoA thioesterase II</fullName>
    </submittedName>
</protein>
<dbReference type="SUPFAM" id="SSF54637">
    <property type="entry name" value="Thioesterase/thiol ester dehydrase-isomerase"/>
    <property type="match status" value="2"/>
</dbReference>
<organism evidence="5 6">
    <name type="scientific">Novosphingobium jiangmenense</name>
    <dbReference type="NCBI Taxonomy" id="2791981"/>
    <lineage>
        <taxon>Bacteria</taxon>
        <taxon>Pseudomonadati</taxon>
        <taxon>Pseudomonadota</taxon>
        <taxon>Alphaproteobacteria</taxon>
        <taxon>Sphingomonadales</taxon>
        <taxon>Sphingomonadaceae</taxon>
        <taxon>Novosphingobium</taxon>
    </lineage>
</organism>
<dbReference type="EMBL" id="JADQDC010000003">
    <property type="protein sequence ID" value="MBF9150666.1"/>
    <property type="molecule type" value="Genomic_DNA"/>
</dbReference>
<dbReference type="CDD" id="cd03444">
    <property type="entry name" value="Thioesterase_II_repeat1"/>
    <property type="match status" value="1"/>
</dbReference>
<dbReference type="Gene3D" id="2.40.160.210">
    <property type="entry name" value="Acyl-CoA thioesterase, double hotdog domain"/>
    <property type="match status" value="1"/>
</dbReference>
<dbReference type="InterPro" id="IPR003703">
    <property type="entry name" value="Acyl_CoA_thio"/>
</dbReference>
<gene>
    <name evidence="5" type="ORF">I2488_06600</name>
</gene>
<keyword evidence="2" id="KW-0378">Hydrolase</keyword>
<accession>A0ABS0HFC3</accession>
<evidence type="ECO:0000256" key="1">
    <source>
        <dbReference type="ARBA" id="ARBA00006538"/>
    </source>
</evidence>
<dbReference type="CDD" id="cd03445">
    <property type="entry name" value="Thioesterase_II_repeat2"/>
    <property type="match status" value="1"/>
</dbReference>
<dbReference type="PANTHER" id="PTHR11066">
    <property type="entry name" value="ACYL-COA THIOESTERASE"/>
    <property type="match status" value="1"/>
</dbReference>
<dbReference type="PANTHER" id="PTHR11066:SF34">
    <property type="entry name" value="ACYL-COENZYME A THIOESTERASE 8"/>
    <property type="match status" value="1"/>
</dbReference>
<evidence type="ECO:0000256" key="2">
    <source>
        <dbReference type="ARBA" id="ARBA00022801"/>
    </source>
</evidence>
<dbReference type="RefSeq" id="WP_196274994.1">
    <property type="nucleotide sequence ID" value="NZ_JADQDC010000003.1"/>
</dbReference>
<name>A0ABS0HFC3_9SPHN</name>
<dbReference type="InterPro" id="IPR025652">
    <property type="entry name" value="TesB_C"/>
</dbReference>
<dbReference type="InterPro" id="IPR049449">
    <property type="entry name" value="TesB_ACOT8-like_N"/>
</dbReference>
<comment type="similarity">
    <text evidence="1">Belongs to the C/M/P thioester hydrolase family.</text>
</comment>
<dbReference type="Pfam" id="PF02551">
    <property type="entry name" value="Acyl_CoA_thio"/>
    <property type="match status" value="1"/>
</dbReference>
<dbReference type="InterPro" id="IPR042171">
    <property type="entry name" value="Acyl-CoA_hotdog"/>
</dbReference>
<feature type="domain" description="Acyl-CoA thioesterase-like N-terminal HotDog" evidence="4">
    <location>
        <begin position="39"/>
        <end position="117"/>
    </location>
</feature>
<evidence type="ECO:0000259" key="3">
    <source>
        <dbReference type="Pfam" id="PF02551"/>
    </source>
</evidence>
<dbReference type="Proteomes" id="UP000600799">
    <property type="component" value="Unassembled WGS sequence"/>
</dbReference>
<evidence type="ECO:0000259" key="4">
    <source>
        <dbReference type="Pfam" id="PF13622"/>
    </source>
</evidence>
<dbReference type="Pfam" id="PF13622">
    <property type="entry name" value="4HBT_3"/>
    <property type="match status" value="1"/>
</dbReference>
<reference evidence="5 6" key="1">
    <citation type="submission" date="2020-11" db="EMBL/GenBank/DDBJ databases">
        <title>The genome sequence of Novosphingobium sp. 1Y9A.</title>
        <authorList>
            <person name="Liu Y."/>
        </authorList>
    </citation>
    <scope>NUCLEOTIDE SEQUENCE [LARGE SCALE GENOMIC DNA]</scope>
    <source>
        <strain evidence="5 6">1Y9A</strain>
    </source>
</reference>
<proteinExistence type="inferred from homology"/>
<sequence length="300" mass="33898">MTENDNPTPQELVDRLLDLLDVKDHGGDRFEGRRKIGGVGRVFGGQVIGQALASAERTVPDDRPVHSLHAYFLRGGNEDHEIDFKVERDLDGGSFSNRRVVASQLGKPILNMVASFHKREDGRYHAEPMPEVAGPDDLASEAELRRRHADKMPEHQRQFMLQPRPIELRPLEARHWMNSGPQEPRAHTWFRSVAALPDDPRIHRAVLAYASDMTLLGTSTLPHDISWSKGNLMGASLDHAVWFHDDFRADEWLLYACDSPWAGRARGFNRGRIYTRDGRLVASVAQEGLIRPIEPKSREG</sequence>
<comment type="caution">
    <text evidence="5">The sequence shown here is derived from an EMBL/GenBank/DDBJ whole genome shotgun (WGS) entry which is preliminary data.</text>
</comment>
<keyword evidence="6" id="KW-1185">Reference proteome</keyword>
<dbReference type="InterPro" id="IPR029069">
    <property type="entry name" value="HotDog_dom_sf"/>
</dbReference>
<evidence type="ECO:0000313" key="6">
    <source>
        <dbReference type="Proteomes" id="UP000600799"/>
    </source>
</evidence>
<evidence type="ECO:0000313" key="5">
    <source>
        <dbReference type="EMBL" id="MBF9150666.1"/>
    </source>
</evidence>